<dbReference type="HOGENOM" id="CLU_002639_6_2_1"/>
<proteinExistence type="predicted"/>
<organism evidence="2 3">
    <name type="scientific">Glarea lozoyensis (strain ATCC 20868 / MF5171)</name>
    <dbReference type="NCBI Taxonomy" id="1116229"/>
    <lineage>
        <taxon>Eukaryota</taxon>
        <taxon>Fungi</taxon>
        <taxon>Dikarya</taxon>
        <taxon>Ascomycota</taxon>
        <taxon>Pezizomycotina</taxon>
        <taxon>Leotiomycetes</taxon>
        <taxon>Helotiales</taxon>
        <taxon>Helotiaceae</taxon>
        <taxon>Glarea</taxon>
    </lineage>
</organism>
<dbReference type="Pfam" id="PF06985">
    <property type="entry name" value="HET"/>
    <property type="match status" value="1"/>
</dbReference>
<dbReference type="AlphaFoldDB" id="S3CZP3"/>
<dbReference type="RefSeq" id="XP_008081775.1">
    <property type="nucleotide sequence ID" value="XM_008083584.1"/>
</dbReference>
<dbReference type="eggNOG" id="ENOG502SN38">
    <property type="taxonomic scope" value="Eukaryota"/>
</dbReference>
<dbReference type="Proteomes" id="UP000016922">
    <property type="component" value="Unassembled WGS sequence"/>
</dbReference>
<dbReference type="GeneID" id="19462386"/>
<dbReference type="STRING" id="1116229.S3CZP3"/>
<sequence length="768" mass="88369">MSVTPSNSVPNDHNDDKTAPHTCEYCHKIILDPGHDDLTYKPATESRKIGSVDFAQVIIGANNGCRLFSLIMTLSKLGMKKTFEGTKYGRLRTEFAKCPCNFVLYWWFPPENAPIQFGALKKWPAIVEYTSAMDEHFQIVFGQSHLTKDYPASQRSLYDLRYEIECCVSRHKQCNIRSVLDSMPRRLLKITPIGDEYLVTLQMTEGRQQEKYVALSYCWGGVQRFCLKTSNVEAFTDSINFRQLPATIQDAVVATHHFGLQLLWVDALCIIQDDPEDKAAEISRMGAIYSLAYVTIVASRSRSAQEGFLFPRLNSDVVCSEIEFLEVSLRSLTPEGNIGHIVLTLCRRGRSDDEPLDRRGWTLQELLLSPRVVRITQTQSLFICCEETTDHQLDQKDMNMGEPKHTREITRCNYYYDGLFDRGDYSIKYNLGVAEKLNPILRPNLENMGLDWDIIARDISPVCGSMSTIDHWNKLVEAFTKRSLSNPSDRLLALSAIAQHFGKVFQDNYVAGMWGFSLLLQLLWTPHLETNAANALTARPSVYTGPSWSWASLTVGVDFPNLDRLQNVYASDPYAVRLKILDCRTQLKTQCYPYGAVTSGCLKVFGRRRQIKWYESFQHTKDVDRRPGLSYDITKSKSFKQFRRGRVELDCIEDNLWDPVGSYPSVSLLEVLNDVAAERAICGLVIRRIANSDCFRRIGVFFLYSRLPRREIREEPKIELQEDWKRTDPAKYRKIRAQNEAIRVKYRAYLRSRMTWFDRCKREIITIE</sequence>
<accession>S3CZP3</accession>
<keyword evidence="3" id="KW-1185">Reference proteome</keyword>
<dbReference type="OrthoDB" id="5125733at2759"/>
<dbReference type="InterPro" id="IPR010730">
    <property type="entry name" value="HET"/>
</dbReference>
<dbReference type="PANTHER" id="PTHR33112">
    <property type="entry name" value="DOMAIN PROTEIN, PUTATIVE-RELATED"/>
    <property type="match status" value="1"/>
</dbReference>
<gene>
    <name evidence="2" type="ORF">GLAREA_03331</name>
</gene>
<protein>
    <recommendedName>
        <fullName evidence="1">Heterokaryon incompatibility domain-containing protein</fullName>
    </recommendedName>
</protein>
<reference evidence="2 3" key="1">
    <citation type="journal article" date="2013" name="BMC Genomics">
        <title>Genomics-driven discovery of the pneumocandin biosynthetic gene cluster in the fungus Glarea lozoyensis.</title>
        <authorList>
            <person name="Chen L."/>
            <person name="Yue Q."/>
            <person name="Zhang X."/>
            <person name="Xiang M."/>
            <person name="Wang C."/>
            <person name="Li S."/>
            <person name="Che Y."/>
            <person name="Ortiz-Lopez F.J."/>
            <person name="Bills G.F."/>
            <person name="Liu X."/>
            <person name="An Z."/>
        </authorList>
    </citation>
    <scope>NUCLEOTIDE SEQUENCE [LARGE SCALE GENOMIC DNA]</scope>
    <source>
        <strain evidence="3">ATCC 20868 / MF5171</strain>
    </source>
</reference>
<name>S3CZP3_GLAL2</name>
<evidence type="ECO:0000259" key="1">
    <source>
        <dbReference type="Pfam" id="PF06985"/>
    </source>
</evidence>
<dbReference type="PANTHER" id="PTHR33112:SF16">
    <property type="entry name" value="HETEROKARYON INCOMPATIBILITY DOMAIN-CONTAINING PROTEIN"/>
    <property type="match status" value="1"/>
</dbReference>
<dbReference type="KEGG" id="glz:GLAREA_03331"/>
<evidence type="ECO:0000313" key="3">
    <source>
        <dbReference type="Proteomes" id="UP000016922"/>
    </source>
</evidence>
<feature type="domain" description="Heterokaryon incompatibility" evidence="1">
    <location>
        <begin position="212"/>
        <end position="365"/>
    </location>
</feature>
<evidence type="ECO:0000313" key="2">
    <source>
        <dbReference type="EMBL" id="EPE30364.1"/>
    </source>
</evidence>
<dbReference type="EMBL" id="KE145363">
    <property type="protein sequence ID" value="EPE30364.1"/>
    <property type="molecule type" value="Genomic_DNA"/>
</dbReference>